<keyword evidence="2" id="KW-1185">Reference proteome</keyword>
<proteinExistence type="predicted"/>
<reference evidence="1" key="1">
    <citation type="submission" date="2021-06" db="EMBL/GenBank/DDBJ databases">
        <authorList>
            <person name="Kallberg Y."/>
            <person name="Tangrot J."/>
            <person name="Rosling A."/>
        </authorList>
    </citation>
    <scope>NUCLEOTIDE SEQUENCE</scope>
    <source>
        <strain evidence="1">MA453B</strain>
    </source>
</reference>
<evidence type="ECO:0000313" key="2">
    <source>
        <dbReference type="Proteomes" id="UP000789405"/>
    </source>
</evidence>
<sequence>TAALLLRNTGNSLYGACVDNIPNDKSGDLYYICSTETGTIKHLELSTKRNLAIKKLEGFYAGFVNTSIAAV</sequence>
<gene>
    <name evidence="1" type="ORF">DERYTH_LOCUS13096</name>
</gene>
<feature type="non-terminal residue" evidence="1">
    <location>
        <position position="1"/>
    </location>
</feature>
<dbReference type="EMBL" id="CAJVPY010008950">
    <property type="protein sequence ID" value="CAG8702848.1"/>
    <property type="molecule type" value="Genomic_DNA"/>
</dbReference>
<evidence type="ECO:0000313" key="1">
    <source>
        <dbReference type="EMBL" id="CAG8702848.1"/>
    </source>
</evidence>
<comment type="caution">
    <text evidence="1">The sequence shown here is derived from an EMBL/GenBank/DDBJ whole genome shotgun (WGS) entry which is preliminary data.</text>
</comment>
<protein>
    <submittedName>
        <fullName evidence="1">26319_t:CDS:1</fullName>
    </submittedName>
</protein>
<organism evidence="1 2">
    <name type="scientific">Dentiscutata erythropus</name>
    <dbReference type="NCBI Taxonomy" id="1348616"/>
    <lineage>
        <taxon>Eukaryota</taxon>
        <taxon>Fungi</taxon>
        <taxon>Fungi incertae sedis</taxon>
        <taxon>Mucoromycota</taxon>
        <taxon>Glomeromycotina</taxon>
        <taxon>Glomeromycetes</taxon>
        <taxon>Diversisporales</taxon>
        <taxon>Gigasporaceae</taxon>
        <taxon>Dentiscutata</taxon>
    </lineage>
</organism>
<name>A0A9N9HS14_9GLOM</name>
<dbReference type="Proteomes" id="UP000789405">
    <property type="component" value="Unassembled WGS sequence"/>
</dbReference>
<accession>A0A9N9HS14</accession>
<dbReference type="AlphaFoldDB" id="A0A9N9HS14"/>